<comment type="similarity">
    <text evidence="2">Belongs to the Antp homeobox family.</text>
</comment>
<dbReference type="PROSITE" id="PS00032">
    <property type="entry name" value="ANTENNAPEDIA"/>
    <property type="match status" value="1"/>
</dbReference>
<proteinExistence type="inferred from homology"/>
<dbReference type="Gene3D" id="1.10.10.60">
    <property type="entry name" value="Homeodomain-like"/>
    <property type="match status" value="1"/>
</dbReference>
<evidence type="ECO:0000256" key="5">
    <source>
        <dbReference type="ARBA" id="ARBA00023155"/>
    </source>
</evidence>
<feature type="compositionally biased region" description="Basic and acidic residues" evidence="9">
    <location>
        <begin position="400"/>
        <end position="419"/>
    </location>
</feature>
<dbReference type="CDD" id="cd00086">
    <property type="entry name" value="homeodomain"/>
    <property type="match status" value="1"/>
</dbReference>
<feature type="compositionally biased region" description="Basic and acidic residues" evidence="9">
    <location>
        <begin position="250"/>
        <end position="261"/>
    </location>
</feature>
<dbReference type="PANTHER" id="PTHR45659">
    <property type="entry name" value="HOMEOBOX PROTEIN HOX"/>
    <property type="match status" value="1"/>
</dbReference>
<feature type="compositionally biased region" description="Basic and acidic residues" evidence="9">
    <location>
        <begin position="441"/>
        <end position="452"/>
    </location>
</feature>
<dbReference type="Pfam" id="PF00046">
    <property type="entry name" value="Homeodomain"/>
    <property type="match status" value="1"/>
</dbReference>
<dbReference type="InterPro" id="IPR017970">
    <property type="entry name" value="Homeobox_CS"/>
</dbReference>
<dbReference type="SUPFAM" id="SSF46689">
    <property type="entry name" value="Homeodomain-like"/>
    <property type="match status" value="1"/>
</dbReference>
<evidence type="ECO:0000256" key="6">
    <source>
        <dbReference type="ARBA" id="ARBA00023242"/>
    </source>
</evidence>
<dbReference type="PROSITE" id="PS00027">
    <property type="entry name" value="HOMEOBOX_1"/>
    <property type="match status" value="1"/>
</dbReference>
<dbReference type="PANTHER" id="PTHR45659:SF4">
    <property type="entry name" value="HOMEOBOX PROTEIN ABDOMINAL-A"/>
    <property type="match status" value="1"/>
</dbReference>
<keyword evidence="4 7" id="KW-0238">DNA-binding</keyword>
<sequence length="543" mass="60976">METSLRPFCITSTFGPDTLLHSAKEDQSCEFSTLSHHSFSTSDTSQYDPLHQQQYPNCGYNSNLHYDVYSSFYCPRSASVDNNDTTFLPRFPTFDRVDTVTISSPASTLHQLSSDSSGQTYTPRHSGQPTAHRHFPHHPPAQYGQAPLVSPTVYSPVSHASRKGQTTARDVVYGGIPTPIAPTLVSRDELDSASGFNEKRSGSAASIPLFDTGPKFTACLLDTAPHKLSSADRANRRAGPSSPRFTPEANSKRAKEGLKNERIQSNETMVGEGVSTDVNAGAKRNNENYIDNIVHNNSRTGGFDHKGKNQANNKVGCKQRSTIDITELTSGGHRTHKETHFKNHYGNRSVQEEKPSSVAYGRRRHGEGGRLKLDFSQDESLEETSQDNVPFSPRGLSSRVDNKGHDTTRRDLIAREGVERGGSNGRYTGSSETESSISSGSEDRLQSLKEEETTTPLYPWMKSLYGPNRKRGRQTYSRYQTLELEKEFHFNRYLTRRRRIEIAHSLALTERQIKIWFQNRRMKWKKECRQLQILNGACSDNKY</sequence>
<dbReference type="InterPro" id="IPR001827">
    <property type="entry name" value="Homeobox_Antennapedia_CS"/>
</dbReference>
<dbReference type="InterPro" id="IPR009057">
    <property type="entry name" value="Homeodomain-like_sf"/>
</dbReference>
<dbReference type="SMART" id="SM00389">
    <property type="entry name" value="HOX"/>
    <property type="match status" value="1"/>
</dbReference>
<keyword evidence="3" id="KW-0217">Developmental protein</keyword>
<feature type="compositionally biased region" description="Basic and acidic residues" evidence="9">
    <location>
        <begin position="366"/>
        <end position="375"/>
    </location>
</feature>
<protein>
    <submittedName>
        <fullName evidence="11">Antennapedia homeodomain protein</fullName>
    </submittedName>
</protein>
<evidence type="ECO:0000256" key="3">
    <source>
        <dbReference type="ARBA" id="ARBA00022473"/>
    </source>
</evidence>
<dbReference type="GO" id="GO:0009952">
    <property type="term" value="P:anterior/posterior pattern specification"/>
    <property type="evidence" value="ECO:0007669"/>
    <property type="project" value="TreeGrafter"/>
</dbReference>
<dbReference type="GO" id="GO:0000978">
    <property type="term" value="F:RNA polymerase II cis-regulatory region sequence-specific DNA binding"/>
    <property type="evidence" value="ECO:0007669"/>
    <property type="project" value="TreeGrafter"/>
</dbReference>
<feature type="region of interest" description="Disordered" evidence="9">
    <location>
        <begin position="107"/>
        <end position="146"/>
    </location>
</feature>
<organism evidence="11 12">
    <name type="scientific">Biomphalaria pfeifferi</name>
    <name type="common">Bloodfluke planorb</name>
    <name type="synonym">Freshwater snail</name>
    <dbReference type="NCBI Taxonomy" id="112525"/>
    <lineage>
        <taxon>Eukaryota</taxon>
        <taxon>Metazoa</taxon>
        <taxon>Spiralia</taxon>
        <taxon>Lophotrochozoa</taxon>
        <taxon>Mollusca</taxon>
        <taxon>Gastropoda</taxon>
        <taxon>Heterobranchia</taxon>
        <taxon>Euthyneura</taxon>
        <taxon>Panpulmonata</taxon>
        <taxon>Hygrophila</taxon>
        <taxon>Lymnaeoidea</taxon>
        <taxon>Planorbidae</taxon>
        <taxon>Biomphalaria</taxon>
    </lineage>
</organism>
<dbReference type="InterPro" id="IPR050296">
    <property type="entry name" value="Antp_homeobox"/>
</dbReference>
<feature type="region of interest" description="Disordered" evidence="9">
    <location>
        <begin position="344"/>
        <end position="452"/>
    </location>
</feature>
<evidence type="ECO:0000256" key="7">
    <source>
        <dbReference type="PROSITE-ProRule" id="PRU00108"/>
    </source>
</evidence>
<evidence type="ECO:0000256" key="2">
    <source>
        <dbReference type="ARBA" id="ARBA00009107"/>
    </source>
</evidence>
<keyword evidence="5 7" id="KW-0371">Homeobox</keyword>
<dbReference type="GO" id="GO:0000981">
    <property type="term" value="F:DNA-binding transcription factor activity, RNA polymerase II-specific"/>
    <property type="evidence" value="ECO:0007669"/>
    <property type="project" value="InterPro"/>
</dbReference>
<name>A0AAD8EVH0_BIOPF</name>
<feature type="compositionally biased region" description="Acidic residues" evidence="9">
    <location>
        <begin position="376"/>
        <end position="385"/>
    </location>
</feature>
<reference evidence="11" key="1">
    <citation type="journal article" date="2023" name="PLoS Negl. Trop. Dis.">
        <title>A genome sequence for Biomphalaria pfeifferi, the major vector snail for the human-infecting parasite Schistosoma mansoni.</title>
        <authorList>
            <person name="Bu L."/>
            <person name="Lu L."/>
            <person name="Laidemitt M.R."/>
            <person name="Zhang S.M."/>
            <person name="Mutuku M."/>
            <person name="Mkoji G."/>
            <person name="Steinauer M."/>
            <person name="Loker E.S."/>
        </authorList>
    </citation>
    <scope>NUCLEOTIDE SEQUENCE</scope>
    <source>
        <strain evidence="11">KasaAsao</strain>
    </source>
</reference>
<feature type="region of interest" description="Disordered" evidence="9">
    <location>
        <begin position="228"/>
        <end position="261"/>
    </location>
</feature>
<reference evidence="11" key="2">
    <citation type="submission" date="2023-04" db="EMBL/GenBank/DDBJ databases">
        <authorList>
            <person name="Bu L."/>
            <person name="Lu L."/>
            <person name="Laidemitt M.R."/>
            <person name="Zhang S.M."/>
            <person name="Mutuku M."/>
            <person name="Mkoji G."/>
            <person name="Steinauer M."/>
            <person name="Loker E.S."/>
        </authorList>
    </citation>
    <scope>NUCLEOTIDE SEQUENCE</scope>
    <source>
        <strain evidence="11">KasaAsao</strain>
        <tissue evidence="11">Whole Snail</tissue>
    </source>
</reference>
<dbReference type="AlphaFoldDB" id="A0AAD8EVH0"/>
<feature type="compositionally biased region" description="Polar residues" evidence="9">
    <location>
        <begin position="309"/>
        <end position="318"/>
    </location>
</feature>
<feature type="region of interest" description="Disordered" evidence="9">
    <location>
        <begin position="296"/>
        <end position="318"/>
    </location>
</feature>
<dbReference type="InterPro" id="IPR001356">
    <property type="entry name" value="HD"/>
</dbReference>
<dbReference type="GO" id="GO:0005634">
    <property type="term" value="C:nucleus"/>
    <property type="evidence" value="ECO:0007669"/>
    <property type="project" value="UniProtKB-SubCell"/>
</dbReference>
<dbReference type="FunFam" id="1.10.10.60:FF:000017">
    <property type="entry name" value="Homeobox protein antennapedia"/>
    <property type="match status" value="1"/>
</dbReference>
<feature type="compositionally biased region" description="Low complexity" evidence="9">
    <location>
        <begin position="428"/>
        <end position="440"/>
    </location>
</feature>
<dbReference type="EMBL" id="JASAOG010000335">
    <property type="protein sequence ID" value="KAK0040294.1"/>
    <property type="molecule type" value="Genomic_DNA"/>
</dbReference>
<comment type="caution">
    <text evidence="11">The sequence shown here is derived from an EMBL/GenBank/DDBJ whole genome shotgun (WGS) entry which is preliminary data.</text>
</comment>
<accession>A0AAD8EVH0</accession>
<gene>
    <name evidence="11" type="ORF">Bpfe_030281</name>
</gene>
<evidence type="ECO:0000259" key="10">
    <source>
        <dbReference type="PROSITE" id="PS50071"/>
    </source>
</evidence>
<evidence type="ECO:0000256" key="1">
    <source>
        <dbReference type="ARBA" id="ARBA00004123"/>
    </source>
</evidence>
<dbReference type="Proteomes" id="UP001233172">
    <property type="component" value="Unassembled WGS sequence"/>
</dbReference>
<evidence type="ECO:0000256" key="9">
    <source>
        <dbReference type="SAM" id="MobiDB-lite"/>
    </source>
</evidence>
<evidence type="ECO:0000313" key="11">
    <source>
        <dbReference type="EMBL" id="KAK0040294.1"/>
    </source>
</evidence>
<feature type="DNA-binding region" description="Homeobox" evidence="7">
    <location>
        <begin position="469"/>
        <end position="528"/>
    </location>
</feature>
<evidence type="ECO:0000256" key="8">
    <source>
        <dbReference type="RuleBase" id="RU000682"/>
    </source>
</evidence>
<evidence type="ECO:0000313" key="12">
    <source>
        <dbReference type="Proteomes" id="UP001233172"/>
    </source>
</evidence>
<feature type="domain" description="Homeobox" evidence="10">
    <location>
        <begin position="467"/>
        <end position="527"/>
    </location>
</feature>
<evidence type="ECO:0000256" key="4">
    <source>
        <dbReference type="ARBA" id="ARBA00023125"/>
    </source>
</evidence>
<dbReference type="PROSITE" id="PS50071">
    <property type="entry name" value="HOMEOBOX_2"/>
    <property type="match status" value="1"/>
</dbReference>
<keyword evidence="6 7" id="KW-0539">Nucleus</keyword>
<comment type="subcellular location">
    <subcellularLocation>
        <location evidence="1 7 8">Nucleus</location>
    </subcellularLocation>
</comment>
<dbReference type="InterPro" id="IPR020479">
    <property type="entry name" value="HD_metazoa"/>
</dbReference>
<dbReference type="PRINTS" id="PR00024">
    <property type="entry name" value="HOMEOBOX"/>
</dbReference>
<keyword evidence="12" id="KW-1185">Reference proteome</keyword>
<feature type="compositionally biased region" description="Polar residues" evidence="9">
    <location>
        <begin position="107"/>
        <end position="129"/>
    </location>
</feature>